<evidence type="ECO:0000313" key="1">
    <source>
        <dbReference type="EMBL" id="MBM0106921.1"/>
    </source>
</evidence>
<accession>A0ABS1X0Z5</accession>
<comment type="caution">
    <text evidence="1">The sequence shown here is derived from an EMBL/GenBank/DDBJ whole genome shotgun (WGS) entry which is preliminary data.</text>
</comment>
<dbReference type="Gene3D" id="3.50.30.50">
    <property type="entry name" value="Putative cyclase"/>
    <property type="match status" value="1"/>
</dbReference>
<gene>
    <name evidence="1" type="ORF">JM946_19470</name>
</gene>
<proteinExistence type="predicted"/>
<evidence type="ECO:0000313" key="2">
    <source>
        <dbReference type="Proteomes" id="UP000661077"/>
    </source>
</evidence>
<organism evidence="1 2">
    <name type="scientific">Steroidobacter gossypii</name>
    <dbReference type="NCBI Taxonomy" id="2805490"/>
    <lineage>
        <taxon>Bacteria</taxon>
        <taxon>Pseudomonadati</taxon>
        <taxon>Pseudomonadota</taxon>
        <taxon>Gammaproteobacteria</taxon>
        <taxon>Steroidobacterales</taxon>
        <taxon>Steroidobacteraceae</taxon>
        <taxon>Steroidobacter</taxon>
    </lineage>
</organism>
<dbReference type="Pfam" id="PF04199">
    <property type="entry name" value="Cyclase"/>
    <property type="match status" value="1"/>
</dbReference>
<dbReference type="PANTHER" id="PTHR31118">
    <property type="entry name" value="CYCLASE-LIKE PROTEIN 2"/>
    <property type="match status" value="1"/>
</dbReference>
<dbReference type="PANTHER" id="PTHR31118:SF32">
    <property type="entry name" value="KYNURENINE FORMAMIDASE"/>
    <property type="match status" value="1"/>
</dbReference>
<dbReference type="RefSeq" id="WP_203169033.1">
    <property type="nucleotide sequence ID" value="NZ_JAEVLS010000004.1"/>
</dbReference>
<name>A0ABS1X0Z5_9GAMM</name>
<protein>
    <submittedName>
        <fullName evidence="1">Cyclase family protein</fullName>
    </submittedName>
</protein>
<dbReference type="SUPFAM" id="SSF102198">
    <property type="entry name" value="Putative cyclase"/>
    <property type="match status" value="1"/>
</dbReference>
<sequence length="305" mass="33292">MSSAGQEKRVQFDFEVEFLNGGGIQGQGFRLDIAGEDIDDQALAQYIVKDMRLLMVGRVRILNKSIIVEPHKRSRAAAVDSDKTSGPRLIDLSHTIEDGMVTYKGLPAPLICDHLSREQSRALYAPGTEFQIGKITMVSNTGTYIDSPFHRFADGADIADLKLKSLVGLDAVVVHAEGMSSRQVPAEAFGAIDVRDKAVLVHTGWSRHWRTDRYFENHPFLTAGAAEYLKREGAKLVGIDSYNIDDTGAGHRPVHTTLLQAGIPIIEHMRGLELVPATGATFTAVPPKVRGMGTFPVRAFATLAD</sequence>
<keyword evidence="2" id="KW-1185">Reference proteome</keyword>
<dbReference type="EMBL" id="JAEVLS010000004">
    <property type="protein sequence ID" value="MBM0106921.1"/>
    <property type="molecule type" value="Genomic_DNA"/>
</dbReference>
<dbReference type="InterPro" id="IPR037175">
    <property type="entry name" value="KFase_sf"/>
</dbReference>
<reference evidence="1 2" key="1">
    <citation type="journal article" date="2021" name="Int. J. Syst. Evol. Microbiol.">
        <title>Steroidobacter gossypii sp. nov., isolated from soil of cotton cropping field.</title>
        <authorList>
            <person name="Huang R."/>
            <person name="Yang S."/>
            <person name="Zhen C."/>
            <person name="Liu W."/>
        </authorList>
    </citation>
    <scope>NUCLEOTIDE SEQUENCE [LARGE SCALE GENOMIC DNA]</scope>
    <source>
        <strain evidence="1 2">S1-65</strain>
    </source>
</reference>
<dbReference type="Proteomes" id="UP000661077">
    <property type="component" value="Unassembled WGS sequence"/>
</dbReference>
<dbReference type="InterPro" id="IPR007325">
    <property type="entry name" value="KFase/CYL"/>
</dbReference>